<name>A0ABN7SP14_OIKDI</name>
<dbReference type="Proteomes" id="UP001158576">
    <property type="component" value="Chromosome 1"/>
</dbReference>
<gene>
    <name evidence="2" type="ORF">OKIOD_LOCUS8906</name>
</gene>
<organism evidence="2 3">
    <name type="scientific">Oikopleura dioica</name>
    <name type="common">Tunicate</name>
    <dbReference type="NCBI Taxonomy" id="34765"/>
    <lineage>
        <taxon>Eukaryota</taxon>
        <taxon>Metazoa</taxon>
        <taxon>Chordata</taxon>
        <taxon>Tunicata</taxon>
        <taxon>Appendicularia</taxon>
        <taxon>Copelata</taxon>
        <taxon>Oikopleuridae</taxon>
        <taxon>Oikopleura</taxon>
    </lineage>
</organism>
<evidence type="ECO:0000256" key="1">
    <source>
        <dbReference type="SAM" id="Phobius"/>
    </source>
</evidence>
<keyword evidence="1" id="KW-0472">Membrane</keyword>
<sequence>MESIKLKDEEEVTCIVCKSQGYLRQIKKACFLVPNDIGGLSSYDYQAKKGQPKNGFTTNRVTAKYLVTGTIFWVAVMVAANYITSAMNRFVPGHGSFCIKGFKRCSVEENFDWCASQLYYCFYEDFGNTTFQFQEAPTIHQEKVSRNIDRRNFTENEQVANKDQCLYYSSIEVKMCETLCDSEIAKVYDCYGICMALGASVKKEYCPFEKNCPHGCPCPYYQCETGLAITEPIFVEESEYYYDDQLGYWNSRKFYTFLLAFLDSNKTLSTKPYPLNFTEPGSASFCSETYKSQHYIFHGYSKIHFDENYTFLGETNHLEIIQIDEERGVVRKEIEDMKDRFEFGKERPSVCDSGKLNYEGAMVVKAFEDKHGTNLIVRKTATVSKSFSFFRLYEGHWIELVDDREFNCYEKNFFFDMDSHEQIDPILISGKLFILTPYSFTPMGGGAHYF</sequence>
<feature type="transmembrane region" description="Helical" evidence="1">
    <location>
        <begin position="65"/>
        <end position="83"/>
    </location>
</feature>
<keyword evidence="1" id="KW-0812">Transmembrane</keyword>
<proteinExistence type="predicted"/>
<evidence type="ECO:0000313" key="2">
    <source>
        <dbReference type="EMBL" id="CAG5102099.1"/>
    </source>
</evidence>
<protein>
    <submittedName>
        <fullName evidence="2">Oidioi.mRNA.OKI2018_I69.chr1.g141.t1.cds</fullName>
    </submittedName>
</protein>
<reference evidence="2 3" key="1">
    <citation type="submission" date="2021-04" db="EMBL/GenBank/DDBJ databases">
        <authorList>
            <person name="Bliznina A."/>
        </authorList>
    </citation>
    <scope>NUCLEOTIDE SEQUENCE [LARGE SCALE GENOMIC DNA]</scope>
</reference>
<keyword evidence="1" id="KW-1133">Transmembrane helix</keyword>
<dbReference type="EMBL" id="OU015566">
    <property type="protein sequence ID" value="CAG5102099.1"/>
    <property type="molecule type" value="Genomic_DNA"/>
</dbReference>
<accession>A0ABN7SP14</accession>
<keyword evidence="3" id="KW-1185">Reference proteome</keyword>
<evidence type="ECO:0000313" key="3">
    <source>
        <dbReference type="Proteomes" id="UP001158576"/>
    </source>
</evidence>